<dbReference type="EMBL" id="CP065687">
    <property type="protein sequence ID" value="QPS46601.1"/>
    <property type="molecule type" value="Genomic_DNA"/>
</dbReference>
<sequence>MAFDGIRRIDVRRDPVRGYGSLLDRTGVESAGEARKPSMRGPDEDDESRFIAKSNALMEFSDFNCRVYRDFVCLFDCVDLFWMSRRDDSMIFKNGIVSILFRYS</sequence>
<feature type="region of interest" description="Disordered" evidence="1">
    <location>
        <begin position="27"/>
        <end position="47"/>
    </location>
</feature>
<dbReference type="RefSeq" id="WP_144411853.1">
    <property type="nucleotide sequence ID" value="NZ_CP013382.1"/>
</dbReference>
<name>A0A7T2WZU9_9BURK</name>
<protein>
    <submittedName>
        <fullName evidence="2">Uncharacterized protein</fullName>
    </submittedName>
</protein>
<dbReference type="AlphaFoldDB" id="A0A7T2WZU9"/>
<organism evidence="2 3">
    <name type="scientific">Burkholderia humptydooensis</name>
    <dbReference type="NCBI Taxonomy" id="430531"/>
    <lineage>
        <taxon>Bacteria</taxon>
        <taxon>Pseudomonadati</taxon>
        <taxon>Pseudomonadota</taxon>
        <taxon>Betaproteobacteria</taxon>
        <taxon>Burkholderiales</taxon>
        <taxon>Burkholderiaceae</taxon>
        <taxon>Burkholderia</taxon>
        <taxon>pseudomallei group</taxon>
    </lineage>
</organism>
<accession>A0A7T2WZU9</accession>
<dbReference type="KEGG" id="bhg:I6G56_31605"/>
<gene>
    <name evidence="2" type="ORF">I6G56_31605</name>
</gene>
<dbReference type="Proteomes" id="UP000594943">
    <property type="component" value="Chromosome 2"/>
</dbReference>
<evidence type="ECO:0000313" key="2">
    <source>
        <dbReference type="EMBL" id="QPS46601.1"/>
    </source>
</evidence>
<reference evidence="2 3" key="1">
    <citation type="submission" date="2020-12" db="EMBL/GenBank/DDBJ databases">
        <title>FDA dAtabase for Regulatory Grade micrObial Sequences (FDA-ARGOS): Supporting development and validation of Infectious Disease Dx tests.</title>
        <authorList>
            <person name="Nelson B."/>
            <person name="Plummer A."/>
            <person name="Tallon L."/>
            <person name="Sadzewicz L."/>
            <person name="Zhao X."/>
            <person name="Boylan J."/>
            <person name="Ott S."/>
            <person name="Bowen H."/>
            <person name="Vavikolanu K."/>
            <person name="Mehta A."/>
            <person name="Aluvathingal J."/>
            <person name="Nadendla S."/>
            <person name="Myers T."/>
            <person name="Yan Y."/>
            <person name="Sichtig H."/>
        </authorList>
    </citation>
    <scope>NUCLEOTIDE SEQUENCE [LARGE SCALE GENOMIC DNA]</scope>
    <source>
        <strain evidence="2 3">FDAARGOS_899</strain>
    </source>
</reference>
<evidence type="ECO:0000256" key="1">
    <source>
        <dbReference type="SAM" id="MobiDB-lite"/>
    </source>
</evidence>
<evidence type="ECO:0000313" key="3">
    <source>
        <dbReference type="Proteomes" id="UP000594943"/>
    </source>
</evidence>
<proteinExistence type="predicted"/>